<accession>A0A318UM66</accession>
<keyword evidence="2" id="KW-1185">Reference proteome</keyword>
<reference evidence="1 2" key="1">
    <citation type="submission" date="2018-06" db="EMBL/GenBank/DDBJ databases">
        <title>Genomic Encyclopedia of Archaeal and Bacterial Type Strains, Phase II (KMG-II): from individual species to whole genera.</title>
        <authorList>
            <person name="Goeker M."/>
        </authorList>
    </citation>
    <scope>NUCLEOTIDE SEQUENCE [LARGE SCALE GENOMIC DNA]</scope>
    <source>
        <strain evidence="1 2">DSM 27372</strain>
    </source>
</reference>
<sequence length="72" mass="8146">MRSNMYFYLLDKNVINGKMTFKQKQYHKPLKAIFNTVLPVSAYPAFTDSVLGDILSKSVAPAARSSFVMVRV</sequence>
<organism evidence="1 2">
    <name type="scientific">Pedobacter nutrimenti</name>
    <dbReference type="NCBI Taxonomy" id="1241337"/>
    <lineage>
        <taxon>Bacteria</taxon>
        <taxon>Pseudomonadati</taxon>
        <taxon>Bacteroidota</taxon>
        <taxon>Sphingobacteriia</taxon>
        <taxon>Sphingobacteriales</taxon>
        <taxon>Sphingobacteriaceae</taxon>
        <taxon>Pedobacter</taxon>
    </lineage>
</organism>
<evidence type="ECO:0000313" key="2">
    <source>
        <dbReference type="Proteomes" id="UP000248198"/>
    </source>
</evidence>
<dbReference type="EMBL" id="QKLU01000001">
    <property type="protein sequence ID" value="PYF76891.1"/>
    <property type="molecule type" value="Genomic_DNA"/>
</dbReference>
<comment type="caution">
    <text evidence="1">The sequence shown here is derived from an EMBL/GenBank/DDBJ whole genome shotgun (WGS) entry which is preliminary data.</text>
</comment>
<proteinExistence type="predicted"/>
<name>A0A318UM66_9SPHI</name>
<dbReference type="AlphaFoldDB" id="A0A318UM66"/>
<dbReference type="Proteomes" id="UP000248198">
    <property type="component" value="Unassembled WGS sequence"/>
</dbReference>
<evidence type="ECO:0000313" key="1">
    <source>
        <dbReference type="EMBL" id="PYF76891.1"/>
    </source>
</evidence>
<gene>
    <name evidence="1" type="ORF">B0O44_101366</name>
</gene>
<protein>
    <submittedName>
        <fullName evidence="1">Uncharacterized protein</fullName>
    </submittedName>
</protein>